<dbReference type="EMBL" id="LT984814">
    <property type="protein sequence ID" value="SPD66679.1"/>
    <property type="molecule type" value="Genomic_DNA"/>
</dbReference>
<evidence type="ECO:0000313" key="2">
    <source>
        <dbReference type="EMBL" id="SPD66679.1"/>
    </source>
</evidence>
<geneLocation type="plasmid" evidence="3">
    <name>cbm2636_mp</name>
</geneLocation>
<dbReference type="Proteomes" id="UP000254259">
    <property type="component" value="Plasmid CBM2636_mp"/>
</dbReference>
<accession>A0A9Q7USW3</accession>
<reference evidence="2 3" key="1">
    <citation type="submission" date="2018-01" db="EMBL/GenBank/DDBJ databases">
        <authorList>
            <person name="Clerissi C."/>
        </authorList>
    </citation>
    <scope>NUCLEOTIDE SEQUENCE [LARGE SCALE GENOMIC DNA]</scope>
    <source>
        <strain evidence="2">Cupriavidus taiwanensis SWF 66322</strain>
        <plasmid evidence="3">cbm2636_mp</plasmid>
    </source>
</reference>
<name>A0A9Q7USW3_9BURK</name>
<proteinExistence type="predicted"/>
<keyword evidence="2" id="KW-0614">Plasmid</keyword>
<organism evidence="2 3">
    <name type="scientific">Cupriavidus taiwanensis</name>
    <dbReference type="NCBI Taxonomy" id="164546"/>
    <lineage>
        <taxon>Bacteria</taxon>
        <taxon>Pseudomonadati</taxon>
        <taxon>Pseudomonadota</taxon>
        <taxon>Betaproteobacteria</taxon>
        <taxon>Burkholderiales</taxon>
        <taxon>Burkholderiaceae</taxon>
        <taxon>Cupriavidus</taxon>
    </lineage>
</organism>
<dbReference type="AlphaFoldDB" id="A0A9Q7USW3"/>
<evidence type="ECO:0000256" key="1">
    <source>
        <dbReference type="SAM" id="MobiDB-lite"/>
    </source>
</evidence>
<protein>
    <submittedName>
        <fullName evidence="2">Uncharacterized protein</fullName>
    </submittedName>
</protein>
<gene>
    <name evidence="2" type="ORF">CBM2636_MP10315</name>
</gene>
<evidence type="ECO:0000313" key="3">
    <source>
        <dbReference type="Proteomes" id="UP000254259"/>
    </source>
</evidence>
<feature type="region of interest" description="Disordered" evidence="1">
    <location>
        <begin position="1"/>
        <end position="31"/>
    </location>
</feature>
<sequence>MPLPDPPPYANSMAFRQTLPAHEGPDVPFAS</sequence>